<dbReference type="InterPro" id="IPR020590">
    <property type="entry name" value="Guanylate_kinase_CS"/>
</dbReference>
<accession>A0ABZ3F1F3</accession>
<proteinExistence type="predicted"/>
<gene>
    <name evidence="2" type="ORF">V6984_09500</name>
</gene>
<dbReference type="InterPro" id="IPR027417">
    <property type="entry name" value="P-loop_NTPase"/>
</dbReference>
<dbReference type="GO" id="GO:0016301">
    <property type="term" value="F:kinase activity"/>
    <property type="evidence" value="ECO:0007669"/>
    <property type="project" value="UniProtKB-KW"/>
</dbReference>
<evidence type="ECO:0000313" key="3">
    <source>
        <dbReference type="Proteomes" id="UP001451571"/>
    </source>
</evidence>
<dbReference type="InterPro" id="IPR008145">
    <property type="entry name" value="GK/Ca_channel_bsu"/>
</dbReference>
<protein>
    <submittedName>
        <fullName evidence="2">Guanylate kinase</fullName>
    </submittedName>
</protein>
<keyword evidence="2" id="KW-0808">Transferase</keyword>
<dbReference type="Gene3D" id="3.40.50.300">
    <property type="entry name" value="P-loop containing nucleotide triphosphate hydrolases"/>
    <property type="match status" value="1"/>
</dbReference>
<dbReference type="Proteomes" id="UP001451571">
    <property type="component" value="Chromosome"/>
</dbReference>
<keyword evidence="3" id="KW-1185">Reference proteome</keyword>
<name>A0ABZ3F1F3_9FIRM</name>
<keyword evidence="2" id="KW-0418">Kinase</keyword>
<feature type="domain" description="Guanylate kinase-like" evidence="1">
    <location>
        <begin position="1"/>
        <end position="177"/>
    </location>
</feature>
<dbReference type="SMART" id="SM00072">
    <property type="entry name" value="GuKc"/>
    <property type="match status" value="1"/>
</dbReference>
<dbReference type="InterPro" id="IPR008144">
    <property type="entry name" value="Guanylate_kin-like_dom"/>
</dbReference>
<dbReference type="PROSITE" id="PS50052">
    <property type="entry name" value="GUANYLATE_KINASE_2"/>
    <property type="match status" value="1"/>
</dbReference>
<reference evidence="2 3" key="1">
    <citation type="submission" date="2024-02" db="EMBL/GenBank/DDBJ databases">
        <title>Bacterial strain from lacustrine sediment.</title>
        <authorList>
            <person name="Petit C."/>
            <person name="Fadhlaoui K."/>
        </authorList>
    </citation>
    <scope>NUCLEOTIDE SEQUENCE [LARGE SCALE GENOMIC DNA]</scope>
    <source>
        <strain evidence="2 3">IPX-CK</strain>
    </source>
</reference>
<dbReference type="InterPro" id="IPR050716">
    <property type="entry name" value="MAGUK"/>
</dbReference>
<dbReference type="PROSITE" id="PS00856">
    <property type="entry name" value="GUANYLATE_KINASE_1"/>
    <property type="match status" value="1"/>
</dbReference>
<dbReference type="PANTHER" id="PTHR23122">
    <property type="entry name" value="MEMBRANE-ASSOCIATED GUANYLATE KINASE MAGUK"/>
    <property type="match status" value="1"/>
</dbReference>
<dbReference type="RefSeq" id="WP_342759543.1">
    <property type="nucleotide sequence ID" value="NZ_CP146256.1"/>
</dbReference>
<evidence type="ECO:0000259" key="1">
    <source>
        <dbReference type="PROSITE" id="PS50052"/>
    </source>
</evidence>
<evidence type="ECO:0000313" key="2">
    <source>
        <dbReference type="EMBL" id="XAH75970.1"/>
    </source>
</evidence>
<dbReference type="SUPFAM" id="SSF52540">
    <property type="entry name" value="P-loop containing nucleoside triphosphate hydrolases"/>
    <property type="match status" value="1"/>
</dbReference>
<dbReference type="EMBL" id="CP146256">
    <property type="protein sequence ID" value="XAH75970.1"/>
    <property type="molecule type" value="Genomic_DNA"/>
</dbReference>
<dbReference type="Pfam" id="PF00625">
    <property type="entry name" value="Guanylate_kin"/>
    <property type="match status" value="1"/>
</dbReference>
<sequence length="179" mass="20613">MLGKTNSGKDSIVNKLVKEHGFKRAITYTTRPMRDGEVQGSTYHFINDYEFDAKVKEGFFAEYKTYETAFGICKYGSSKESYINSDKKTIIILTPDGYRDVLNTLDPKLTAIYIYANNQTIKERLKKRGDNKEEAERRLLHDNEDFKGVENIVGKIVYNNKSNNIDDVVNTIVKYLEGR</sequence>
<organism evidence="2 3">
    <name type="scientific">Kineothrix sedimenti</name>
    <dbReference type="NCBI Taxonomy" id="3123317"/>
    <lineage>
        <taxon>Bacteria</taxon>
        <taxon>Bacillati</taxon>
        <taxon>Bacillota</taxon>
        <taxon>Clostridia</taxon>
        <taxon>Lachnospirales</taxon>
        <taxon>Lachnospiraceae</taxon>
        <taxon>Kineothrix</taxon>
    </lineage>
</organism>